<name>A0A7G5GPX1_9BACT</name>
<evidence type="ECO:0000256" key="3">
    <source>
        <dbReference type="ARBA" id="ARBA00022448"/>
    </source>
</evidence>
<keyword evidence="9" id="KW-0472">Membrane</keyword>
<keyword evidence="5" id="KW-0997">Cell inner membrane</keyword>
<organism evidence="12 13">
    <name type="scientific">Spirosoma foliorum</name>
    <dbReference type="NCBI Taxonomy" id="2710596"/>
    <lineage>
        <taxon>Bacteria</taxon>
        <taxon>Pseudomonadati</taxon>
        <taxon>Bacteroidota</taxon>
        <taxon>Cytophagia</taxon>
        <taxon>Cytophagales</taxon>
        <taxon>Cytophagaceae</taxon>
        <taxon>Spirosoma</taxon>
    </lineage>
</organism>
<dbReference type="GO" id="GO:0098797">
    <property type="term" value="C:plasma membrane protein complex"/>
    <property type="evidence" value="ECO:0007669"/>
    <property type="project" value="TreeGrafter"/>
</dbReference>
<dbReference type="GO" id="GO:0055085">
    <property type="term" value="P:transmembrane transport"/>
    <property type="evidence" value="ECO:0007669"/>
    <property type="project" value="InterPro"/>
</dbReference>
<keyword evidence="8" id="KW-1133">Transmembrane helix</keyword>
<keyword evidence="13" id="KW-1185">Reference proteome</keyword>
<dbReference type="KEGG" id="sfol:H3H32_23430"/>
<evidence type="ECO:0000313" key="12">
    <source>
        <dbReference type="EMBL" id="QMW00913.1"/>
    </source>
</evidence>
<keyword evidence="10" id="KW-0732">Signal</keyword>
<evidence type="ECO:0000256" key="6">
    <source>
        <dbReference type="ARBA" id="ARBA00022692"/>
    </source>
</evidence>
<keyword evidence="6" id="KW-0812">Transmembrane</keyword>
<dbReference type="InterPro" id="IPR051045">
    <property type="entry name" value="TonB-dependent_transducer"/>
</dbReference>
<evidence type="ECO:0000256" key="5">
    <source>
        <dbReference type="ARBA" id="ARBA00022519"/>
    </source>
</evidence>
<dbReference type="AlphaFoldDB" id="A0A7G5GPX1"/>
<dbReference type="SUPFAM" id="SSF74653">
    <property type="entry name" value="TolA/TonB C-terminal domain"/>
    <property type="match status" value="1"/>
</dbReference>
<evidence type="ECO:0000256" key="7">
    <source>
        <dbReference type="ARBA" id="ARBA00022927"/>
    </source>
</evidence>
<proteinExistence type="inferred from homology"/>
<dbReference type="PANTHER" id="PTHR33446:SF2">
    <property type="entry name" value="PROTEIN TONB"/>
    <property type="match status" value="1"/>
</dbReference>
<evidence type="ECO:0000256" key="10">
    <source>
        <dbReference type="SAM" id="SignalP"/>
    </source>
</evidence>
<dbReference type="RefSeq" id="WP_182458026.1">
    <property type="nucleotide sequence ID" value="NZ_CP059732.1"/>
</dbReference>
<evidence type="ECO:0000259" key="11">
    <source>
        <dbReference type="PROSITE" id="PS52015"/>
    </source>
</evidence>
<gene>
    <name evidence="12" type="ORF">H3H32_23430</name>
</gene>
<sequence>MIFSTVYSLILSRTYALSVGLLVLSVASFAQTTQQRDVNVYTIVETQPEFPGGINALINYLKVTINYPAEAQEAKIKGRVFVSFVVEIDGSLTDIIVLKGLGYGCDEEAMRVVKAMPCWIPGSQSGRLIRVKYNLPIAFGTDFPKRKGH</sequence>
<evidence type="ECO:0000256" key="8">
    <source>
        <dbReference type="ARBA" id="ARBA00022989"/>
    </source>
</evidence>
<dbReference type="PROSITE" id="PS52015">
    <property type="entry name" value="TONB_CTD"/>
    <property type="match status" value="1"/>
</dbReference>
<evidence type="ECO:0000256" key="9">
    <source>
        <dbReference type="ARBA" id="ARBA00023136"/>
    </source>
</evidence>
<dbReference type="Gene3D" id="3.30.1150.10">
    <property type="match status" value="1"/>
</dbReference>
<feature type="domain" description="TonB C-terminal" evidence="11">
    <location>
        <begin position="52"/>
        <end position="148"/>
    </location>
</feature>
<keyword evidence="3" id="KW-0813">Transport</keyword>
<dbReference type="Proteomes" id="UP000515369">
    <property type="component" value="Chromosome"/>
</dbReference>
<comment type="similarity">
    <text evidence="2">Belongs to the TonB family.</text>
</comment>
<keyword evidence="7" id="KW-0653">Protein transport</keyword>
<feature type="signal peptide" evidence="10">
    <location>
        <begin position="1"/>
        <end position="30"/>
    </location>
</feature>
<evidence type="ECO:0000256" key="2">
    <source>
        <dbReference type="ARBA" id="ARBA00006555"/>
    </source>
</evidence>
<evidence type="ECO:0000313" key="13">
    <source>
        <dbReference type="Proteomes" id="UP000515369"/>
    </source>
</evidence>
<keyword evidence="4" id="KW-1003">Cell membrane</keyword>
<dbReference type="Pfam" id="PF03544">
    <property type="entry name" value="TonB_C"/>
    <property type="match status" value="1"/>
</dbReference>
<dbReference type="InterPro" id="IPR037682">
    <property type="entry name" value="TonB_C"/>
</dbReference>
<evidence type="ECO:0000256" key="1">
    <source>
        <dbReference type="ARBA" id="ARBA00004383"/>
    </source>
</evidence>
<accession>A0A7G5GPX1</accession>
<dbReference type="EMBL" id="CP059732">
    <property type="protein sequence ID" value="QMW00913.1"/>
    <property type="molecule type" value="Genomic_DNA"/>
</dbReference>
<comment type="subcellular location">
    <subcellularLocation>
        <location evidence="1">Cell inner membrane</location>
        <topology evidence="1">Single-pass membrane protein</topology>
        <orientation evidence="1">Periplasmic side</orientation>
    </subcellularLocation>
</comment>
<evidence type="ECO:0000256" key="4">
    <source>
        <dbReference type="ARBA" id="ARBA00022475"/>
    </source>
</evidence>
<reference evidence="12 13" key="1">
    <citation type="submission" date="2020-07" db="EMBL/GenBank/DDBJ databases">
        <title>Spirosoma foliorum sp. nov., isolated from the leaves on the Nejang mountain Korea, Republic of.</title>
        <authorList>
            <person name="Ho H."/>
            <person name="Lee Y.-J."/>
            <person name="Nurcahyanto D.-A."/>
            <person name="Kim S.-G."/>
        </authorList>
    </citation>
    <scope>NUCLEOTIDE SEQUENCE [LARGE SCALE GENOMIC DNA]</scope>
    <source>
        <strain evidence="12 13">PL0136</strain>
    </source>
</reference>
<dbReference type="NCBIfam" id="TIGR01352">
    <property type="entry name" value="tonB_Cterm"/>
    <property type="match status" value="1"/>
</dbReference>
<feature type="chain" id="PRO_5028959882" evidence="10">
    <location>
        <begin position="31"/>
        <end position="149"/>
    </location>
</feature>
<dbReference type="GO" id="GO:0031992">
    <property type="term" value="F:energy transducer activity"/>
    <property type="evidence" value="ECO:0007669"/>
    <property type="project" value="TreeGrafter"/>
</dbReference>
<dbReference type="GO" id="GO:0015031">
    <property type="term" value="P:protein transport"/>
    <property type="evidence" value="ECO:0007669"/>
    <property type="project" value="UniProtKB-KW"/>
</dbReference>
<protein>
    <submittedName>
        <fullName evidence="12">Energy transducer TonB</fullName>
    </submittedName>
</protein>
<dbReference type="InterPro" id="IPR006260">
    <property type="entry name" value="TonB/TolA_C"/>
</dbReference>
<dbReference type="PANTHER" id="PTHR33446">
    <property type="entry name" value="PROTEIN TONB-RELATED"/>
    <property type="match status" value="1"/>
</dbReference>